<organism evidence="1 2">
    <name type="scientific">Panagrolaimus sp. JU765</name>
    <dbReference type="NCBI Taxonomy" id="591449"/>
    <lineage>
        <taxon>Eukaryota</taxon>
        <taxon>Metazoa</taxon>
        <taxon>Ecdysozoa</taxon>
        <taxon>Nematoda</taxon>
        <taxon>Chromadorea</taxon>
        <taxon>Rhabditida</taxon>
        <taxon>Tylenchina</taxon>
        <taxon>Panagrolaimomorpha</taxon>
        <taxon>Panagrolaimoidea</taxon>
        <taxon>Panagrolaimidae</taxon>
        <taxon>Panagrolaimus</taxon>
    </lineage>
</organism>
<evidence type="ECO:0000313" key="2">
    <source>
        <dbReference type="WBParaSite" id="JU765_v2.g16242.t2"/>
    </source>
</evidence>
<protein>
    <submittedName>
        <fullName evidence="2">G domain-containing protein</fullName>
    </submittedName>
</protein>
<reference evidence="2" key="1">
    <citation type="submission" date="2022-11" db="UniProtKB">
        <authorList>
            <consortium name="WormBaseParasite"/>
        </authorList>
    </citation>
    <scope>IDENTIFICATION</scope>
</reference>
<name>A0AC34QGZ4_9BILA</name>
<evidence type="ECO:0000313" key="1">
    <source>
        <dbReference type="Proteomes" id="UP000887576"/>
    </source>
</evidence>
<dbReference type="Proteomes" id="UP000887576">
    <property type="component" value="Unplaced"/>
</dbReference>
<proteinExistence type="predicted"/>
<accession>A0AC34QGZ4</accession>
<sequence>MRLIFGFIFLLTILNLVTCLDSLLSQSMELDKIDEPLNLPTNSSVRRPIYPPRRHHKKLYEEVIINDPQEKSAGLYVRLSQKGADYLTKLLSKGMPQLLEQLVLPTIEVSSFTGSNFVITKFHEPLIKAKFVDKTGISMNIKIPFVEVEGDCSIDMFFTAESHMLATLKNWTIEMDISIVRALEDDRNTINVTKCSGNVPVNLQFFGGDADSLNSFKDLVASEVTKCSGNVPVNLQFFGGDADSLNSFKDLVASEVETAIKDKLCLLPIFLNEFMEKQQQEILSEQFWNETHIAEKTGSIGPKIEDHLCSDLFGQIESDVYEEPQIVDYSDEHGALQDFGNDLKDVGTWAPDLTLRFPLTFSNKDVIVGIDGGIVLNGITADVERPKLPNVTVIRDQMAGLIVSEYVPNAFFYHVFEKSLGSFTESFNLRHVPKSLRPFARIICSDCMVLLKANLTQRPHITIDNNGIVLVLEGDIGAHFLRKNKTRDLLSADGVIRVVLKPQFRHSRIFSDVELTGVDFKVYKVRSKVIQVEFQEQVKMRPRRVLVFGCSKAGKTSMLNTITGQKMKVSDAALGTTFKTRKFDDFEYNGKTYQFIDTAGLDEGDKGTTSCAQAMKNLINFIKDDGIEGFNLFVMVMSKGIISKAIQNNYELIAEHIRTEKIPTLCVVTRCENDDPLDKWVDENKDVFEETYGIKFTNMIGSCFAQEWEGRLGETYKRLCEESRKEVMDMIEITCSETPRTIIQGGFLKTLKKIWNAFVEIIKCPSLRWDNQNIYTAMNSMNISHSETIEHIDRINERLAITFNNEYQK</sequence>
<dbReference type="WBParaSite" id="JU765_v2.g16242.t2">
    <property type="protein sequence ID" value="JU765_v2.g16242.t2"/>
    <property type="gene ID" value="JU765_v2.g16242"/>
</dbReference>